<evidence type="ECO:0000256" key="1">
    <source>
        <dbReference type="SAM" id="Phobius"/>
    </source>
</evidence>
<dbReference type="EMBL" id="APPK01000045">
    <property type="protein sequence ID" value="ENV20935.1"/>
    <property type="molecule type" value="Genomic_DNA"/>
</dbReference>
<dbReference type="HOGENOM" id="CLU_1575078_0_0_6"/>
<keyword evidence="1" id="KW-0472">Membrane</keyword>
<accession>N8YNU7</accession>
<feature type="transmembrane region" description="Helical" evidence="1">
    <location>
        <begin position="60"/>
        <end position="82"/>
    </location>
</feature>
<keyword evidence="1" id="KW-1133">Transmembrane helix</keyword>
<gene>
    <name evidence="2" type="ORF">F963_03066</name>
</gene>
<comment type="caution">
    <text evidence="2">The sequence shown here is derived from an EMBL/GenBank/DDBJ whole genome shotgun (WGS) entry which is preliminary data.</text>
</comment>
<keyword evidence="1" id="KW-0812">Transmembrane</keyword>
<protein>
    <submittedName>
        <fullName evidence="2">Uncharacterized protein</fullName>
    </submittedName>
</protein>
<sequence>MNEKDNDKKKSNKELFLFTSEGSKAVLEYMRNLTPQVLVGSVWVLFTVRSFELDFSGKTLVFWCSTLALTCLFFYLVISNMIDFTNKSSDHMQNKINNIDGFKPCENPNSFKVWSRHLCTTLNLVFKSEKILFVEFILTIIFLLTPTMAVLFLVAKQADDLYRSILGVG</sequence>
<dbReference type="Proteomes" id="UP000013270">
    <property type="component" value="Unassembled WGS sequence"/>
</dbReference>
<reference evidence="2 3" key="1">
    <citation type="submission" date="2013-02" db="EMBL/GenBank/DDBJ databases">
        <title>The Genome Sequence of Acinetobacter bereziniae NIPH 3.</title>
        <authorList>
            <consortium name="The Broad Institute Genome Sequencing Platform"/>
            <consortium name="The Broad Institute Genome Sequencing Center for Infectious Disease"/>
            <person name="Cerqueira G."/>
            <person name="Feldgarden M."/>
            <person name="Courvalin P."/>
            <person name="Perichon B."/>
            <person name="Grillot-Courvalin C."/>
            <person name="Clermont D."/>
            <person name="Rocha E."/>
            <person name="Yoon E.-J."/>
            <person name="Nemec A."/>
            <person name="Walker B."/>
            <person name="Young S.K."/>
            <person name="Zeng Q."/>
            <person name="Gargeya S."/>
            <person name="Fitzgerald M."/>
            <person name="Haas B."/>
            <person name="Abouelleil A."/>
            <person name="Alvarado L."/>
            <person name="Arachchi H.M."/>
            <person name="Berlin A.M."/>
            <person name="Chapman S.B."/>
            <person name="Dewar J."/>
            <person name="Goldberg J."/>
            <person name="Griggs A."/>
            <person name="Gujja S."/>
            <person name="Hansen M."/>
            <person name="Howarth C."/>
            <person name="Imamovic A."/>
            <person name="Larimer J."/>
            <person name="McCowan C."/>
            <person name="Murphy C."/>
            <person name="Neiman D."/>
            <person name="Pearson M."/>
            <person name="Priest M."/>
            <person name="Roberts A."/>
            <person name="Saif S."/>
            <person name="Shea T."/>
            <person name="Sisk P."/>
            <person name="Sykes S."/>
            <person name="Wortman J."/>
            <person name="Nusbaum C."/>
            <person name="Birren B."/>
        </authorList>
    </citation>
    <scope>NUCLEOTIDE SEQUENCE [LARGE SCALE GENOMIC DNA]</scope>
    <source>
        <strain evidence="2 3">NIPH 3</strain>
    </source>
</reference>
<dbReference type="AlphaFoldDB" id="N8YNU7"/>
<proteinExistence type="predicted"/>
<evidence type="ECO:0000313" key="2">
    <source>
        <dbReference type="EMBL" id="ENV20935.1"/>
    </source>
</evidence>
<name>N8YNU7_ACIBZ</name>
<dbReference type="RefSeq" id="WP_004831613.1">
    <property type="nucleotide sequence ID" value="NZ_KB849468.1"/>
</dbReference>
<feature type="transmembrane region" description="Helical" evidence="1">
    <location>
        <begin position="131"/>
        <end position="155"/>
    </location>
</feature>
<evidence type="ECO:0000313" key="3">
    <source>
        <dbReference type="Proteomes" id="UP000013270"/>
    </source>
</evidence>
<organism evidence="2 3">
    <name type="scientific">Acinetobacter bereziniae NIPH 3</name>
    <dbReference type="NCBI Taxonomy" id="1217651"/>
    <lineage>
        <taxon>Bacteria</taxon>
        <taxon>Pseudomonadati</taxon>
        <taxon>Pseudomonadota</taxon>
        <taxon>Gammaproteobacteria</taxon>
        <taxon>Moraxellales</taxon>
        <taxon>Moraxellaceae</taxon>
        <taxon>Acinetobacter</taxon>
    </lineage>
</organism>